<evidence type="ECO:0000256" key="1">
    <source>
        <dbReference type="SAM" id="Phobius"/>
    </source>
</evidence>
<evidence type="ECO:0000313" key="2">
    <source>
        <dbReference type="EMBL" id="SFW14648.1"/>
    </source>
</evidence>
<keyword evidence="1" id="KW-1133">Transmembrane helix</keyword>
<sequence length="946" mass="109175">MAYRNNYVYCQSIPTNVMRLFAYLLLILFPASLFAQVFGGNPPSLKWHQINTDTVRVIFPAGLEKQGRRVANIVNYLDANTRGSIGNRKRKVNIVLQNQTLESNGYVALGPFRSEFYLNPPPNPDLGSLKWEEQLSIHEYRHVLQNSNFDQGASKVLSYIFGQMGLAAATSIAVPNWFWEGDAVTMETALSSQGRGRLPSFFDGFRALSLENRNYSYMKMRNGSYVDYTPNHYPLGYLMSMYGREHYGRMCWKDITTDAVRYRGLFYPMSRSMKKHTGENVVGFYHKMLDECQADWNNYAKDSAVPGATLIKAPRTVTNYKYIYTIQPGQWIVYKDSYKTVAGFYIIDSTGHQDLVTRPGIQFDDYFGYKNGRLVWTEARYDPRWGWKDYSVIKLYDRATGKKKTLTKGTRYFSPDINAEGTKIIAAYSLSSQNFGLQLLDAANGKVIATLPNPQNWYYTYPKFSADEQHIISAVRNVKGEMAMVWQSISSGETELLTPFSFNMLSIPNVQHDTIYYTASYKDVDNIYALTLADKQLHQVTNHDNGVLHGTVEDRGVVFSGFTSKGYQLYTDSITWKPIDASVNYHSKWLRPDFQEGGDILSTVPDKDYKITAYRKSTKLINLHSWLPSFNDPDYSLTIYGDNILNTASTTLGYTYNRNEGSSALSGNLIYGALFPYLQGGATYTFNRSDLYGNRGRLYWNEMDVHGGITIPLTLSRGMYSRSISFSSMYHYLERYPQGNFKFLHPSLQYLGNSFVFYNARKKATQNLFTHFGQYLLLSYNHSLDHLFAEQFYGRFDLYLPGLSQNHNLILQAAFQQRDTMRNYSFSDNFSYARGYNKPYYKWVYKLGLNYHFPIAYPDWGFGQLLYFMRVRANLFYDYSRSYNYLNNSHNQYTSAGTEVFFDTKIGNVLPFSFGFRYSHLFDRDPADNAKDRFTFIIPIQQLFNY</sequence>
<accession>A0A1K1LUY0</accession>
<dbReference type="AlphaFoldDB" id="A0A1K1LUY0"/>
<gene>
    <name evidence="2" type="ORF">SAMN05661012_00232</name>
</gene>
<reference evidence="2 3" key="1">
    <citation type="submission" date="2016-11" db="EMBL/GenBank/DDBJ databases">
        <authorList>
            <person name="Jaros S."/>
            <person name="Januszkiewicz K."/>
            <person name="Wedrychowicz H."/>
        </authorList>
    </citation>
    <scope>NUCLEOTIDE SEQUENCE [LARGE SCALE GENOMIC DNA]</scope>
    <source>
        <strain evidence="2 3">DSM 784</strain>
    </source>
</reference>
<name>A0A1K1LUY0_9BACT</name>
<organism evidence="2 3">
    <name type="scientific">Chitinophaga sancti</name>
    <dbReference type="NCBI Taxonomy" id="1004"/>
    <lineage>
        <taxon>Bacteria</taxon>
        <taxon>Pseudomonadati</taxon>
        <taxon>Bacteroidota</taxon>
        <taxon>Chitinophagia</taxon>
        <taxon>Chitinophagales</taxon>
        <taxon>Chitinophagaceae</taxon>
        <taxon>Chitinophaga</taxon>
    </lineage>
</organism>
<dbReference type="InterPro" id="IPR011042">
    <property type="entry name" value="6-blade_b-propeller_TolB-like"/>
</dbReference>
<evidence type="ECO:0000313" key="3">
    <source>
        <dbReference type="Proteomes" id="UP000183788"/>
    </source>
</evidence>
<keyword evidence="1" id="KW-0472">Membrane</keyword>
<evidence type="ECO:0008006" key="4">
    <source>
        <dbReference type="Google" id="ProtNLM"/>
    </source>
</evidence>
<proteinExistence type="predicted"/>
<dbReference type="SUPFAM" id="SSF82171">
    <property type="entry name" value="DPP6 N-terminal domain-like"/>
    <property type="match status" value="1"/>
</dbReference>
<protein>
    <recommendedName>
        <fullName evidence="4">WD40-like Beta Propeller Repeat</fullName>
    </recommendedName>
</protein>
<feature type="transmembrane region" description="Helical" evidence="1">
    <location>
        <begin position="20"/>
        <end position="39"/>
    </location>
</feature>
<dbReference type="STRING" id="1004.SAMN05661012_00232"/>
<dbReference type="Proteomes" id="UP000183788">
    <property type="component" value="Unassembled WGS sequence"/>
</dbReference>
<dbReference type="Gene3D" id="2.120.10.30">
    <property type="entry name" value="TolB, C-terminal domain"/>
    <property type="match status" value="1"/>
</dbReference>
<keyword evidence="1" id="KW-0812">Transmembrane</keyword>
<dbReference type="EMBL" id="FPIZ01000001">
    <property type="protein sequence ID" value="SFW14648.1"/>
    <property type="molecule type" value="Genomic_DNA"/>
</dbReference>